<evidence type="ECO:0000313" key="2">
    <source>
        <dbReference type="Proteomes" id="UP000724584"/>
    </source>
</evidence>
<dbReference type="Proteomes" id="UP000724584">
    <property type="component" value="Unassembled WGS sequence"/>
</dbReference>
<keyword evidence="2" id="KW-1185">Reference proteome</keyword>
<proteinExistence type="predicted"/>
<evidence type="ECO:0000313" key="1">
    <source>
        <dbReference type="EMBL" id="KAH6635978.1"/>
    </source>
</evidence>
<comment type="caution">
    <text evidence="1">The sequence shown here is derived from an EMBL/GenBank/DDBJ whole genome shotgun (WGS) entry which is preliminary data.</text>
</comment>
<name>A0ACB7PF35_9PEZI</name>
<gene>
    <name evidence="1" type="ORF">F5144DRAFT_644412</name>
</gene>
<dbReference type="EMBL" id="JAGIZQ010000003">
    <property type="protein sequence ID" value="KAH6635978.1"/>
    <property type="molecule type" value="Genomic_DNA"/>
</dbReference>
<accession>A0ACB7PF35</accession>
<protein>
    <submittedName>
        <fullName evidence="1">Uncharacterized protein</fullName>
    </submittedName>
</protein>
<sequence>MGARAPFVDGDSGDAGAADEGTPSSFRTGANVMPTALNPVQALYASIINYNIANNVVKMSFTLQYRRIFGSSSPTADQVCRWFFFFLMIWAVMQAILLGLSCVPLAVIVPSMAGKCLNTVPVWYASQTLNVFTDFLIFSVPLPYVYKLTMPTKEKFLVLGIFSLGFFTWTISVIRLSYLGAVPVAKDPTWDNVELTLWSVTELNCGILCACLQTLRPLLSKFKICQSHLGYDNRRCVRRPLSDGVFLETAPLTRRISHESDSEDRHDQEFG</sequence>
<reference evidence="1 2" key="1">
    <citation type="journal article" date="2021" name="Nat. Commun.">
        <title>Genetic determinants of endophytism in the Arabidopsis root mycobiome.</title>
        <authorList>
            <person name="Mesny F."/>
            <person name="Miyauchi S."/>
            <person name="Thiergart T."/>
            <person name="Pickel B."/>
            <person name="Atanasova L."/>
            <person name="Karlsson M."/>
            <person name="Huettel B."/>
            <person name="Barry K.W."/>
            <person name="Haridas S."/>
            <person name="Chen C."/>
            <person name="Bauer D."/>
            <person name="Andreopoulos W."/>
            <person name="Pangilinan J."/>
            <person name="LaButti K."/>
            <person name="Riley R."/>
            <person name="Lipzen A."/>
            <person name="Clum A."/>
            <person name="Drula E."/>
            <person name="Henrissat B."/>
            <person name="Kohler A."/>
            <person name="Grigoriev I.V."/>
            <person name="Martin F.M."/>
            <person name="Hacquard S."/>
        </authorList>
    </citation>
    <scope>NUCLEOTIDE SEQUENCE [LARGE SCALE GENOMIC DNA]</scope>
    <source>
        <strain evidence="1 2">MPI-SDFR-AT-0079</strain>
    </source>
</reference>
<organism evidence="1 2">
    <name type="scientific">Chaetomium tenue</name>
    <dbReference type="NCBI Taxonomy" id="1854479"/>
    <lineage>
        <taxon>Eukaryota</taxon>
        <taxon>Fungi</taxon>
        <taxon>Dikarya</taxon>
        <taxon>Ascomycota</taxon>
        <taxon>Pezizomycotina</taxon>
        <taxon>Sordariomycetes</taxon>
        <taxon>Sordariomycetidae</taxon>
        <taxon>Sordariales</taxon>
        <taxon>Chaetomiaceae</taxon>
        <taxon>Chaetomium</taxon>
    </lineage>
</organism>